<reference evidence="3 4" key="1">
    <citation type="submission" date="2020-06" db="EMBL/GenBank/DDBJ databases">
        <authorList>
            <person name="Chanama M."/>
        </authorList>
    </citation>
    <scope>NUCLEOTIDE SEQUENCE [LARGE SCALE GENOMIC DNA]</scope>
    <source>
        <strain evidence="3 4">TBRC6557</strain>
    </source>
</reference>
<comment type="caution">
    <text evidence="3">The sequence shown here is derived from an EMBL/GenBank/DDBJ whole genome shotgun (WGS) entry which is preliminary data.</text>
</comment>
<dbReference type="GO" id="GO:0032259">
    <property type="term" value="P:methylation"/>
    <property type="evidence" value="ECO:0007669"/>
    <property type="project" value="UniProtKB-KW"/>
</dbReference>
<evidence type="ECO:0000313" key="3">
    <source>
        <dbReference type="EMBL" id="NUW45285.1"/>
    </source>
</evidence>
<dbReference type="Proteomes" id="UP000546126">
    <property type="component" value="Unassembled WGS sequence"/>
</dbReference>
<dbReference type="SUPFAM" id="SSF53335">
    <property type="entry name" value="S-adenosyl-L-methionine-dependent methyltransferases"/>
    <property type="match status" value="1"/>
</dbReference>
<dbReference type="InterPro" id="IPR016874">
    <property type="entry name" value="TcmP-like"/>
</dbReference>
<keyword evidence="2 3" id="KW-0808">Transferase</keyword>
<dbReference type="InterPro" id="IPR007213">
    <property type="entry name" value="Ppm1/Ppm2/Tcmp"/>
</dbReference>
<name>A0A7Y6IW62_9ACTN</name>
<keyword evidence="4" id="KW-1185">Reference proteome</keyword>
<dbReference type="Pfam" id="PF04072">
    <property type="entry name" value="LCM"/>
    <property type="match status" value="1"/>
</dbReference>
<evidence type="ECO:0000313" key="4">
    <source>
        <dbReference type="Proteomes" id="UP000546126"/>
    </source>
</evidence>
<protein>
    <submittedName>
        <fullName evidence="3">Class I SAM-dependent methyltransferase</fullName>
    </submittedName>
</protein>
<gene>
    <name evidence="3" type="ORF">HT134_34955</name>
</gene>
<evidence type="ECO:0000256" key="1">
    <source>
        <dbReference type="ARBA" id="ARBA00022603"/>
    </source>
</evidence>
<organism evidence="3 4">
    <name type="scientific">Nonomuraea rhodomycinica</name>
    <dbReference type="NCBI Taxonomy" id="1712872"/>
    <lineage>
        <taxon>Bacteria</taxon>
        <taxon>Bacillati</taxon>
        <taxon>Actinomycetota</taxon>
        <taxon>Actinomycetes</taxon>
        <taxon>Streptosporangiales</taxon>
        <taxon>Streptosporangiaceae</taxon>
        <taxon>Nonomuraea</taxon>
    </lineage>
</organism>
<sequence>MAAEKVRLSEEKATLLATLYGRALDARSPRPILGDTMAAETVSRIDHDFRRVGVGPRTAASVALRARLIDDWARDFLTATPAATVLHLGCGLDTRVHRLGPPAGVRWYDVDYPDVVELRRRLYPQPPGCTTIGTSVTDLGWLEGIPRDRPVLVVAEGLVYYLGREEGRALVRAVAEGFPSGQFVFDALNRRGIALQVVNRPVRKAGATMRWGIEGPGDLLSISPRLRCVTALSAFDMEGFAELSLSHRLAAAVARVSRTLRNMAVFYRLAF</sequence>
<keyword evidence="1 3" id="KW-0489">Methyltransferase</keyword>
<dbReference type="AlphaFoldDB" id="A0A7Y6IW62"/>
<dbReference type="RefSeq" id="WP_175604753.1">
    <property type="nucleotide sequence ID" value="NZ_JABWGO010000011.1"/>
</dbReference>
<dbReference type="Gene3D" id="3.40.50.150">
    <property type="entry name" value="Vaccinia Virus protein VP39"/>
    <property type="match status" value="1"/>
</dbReference>
<dbReference type="GO" id="GO:0008168">
    <property type="term" value="F:methyltransferase activity"/>
    <property type="evidence" value="ECO:0007669"/>
    <property type="project" value="UniProtKB-KW"/>
</dbReference>
<dbReference type="EMBL" id="JABWGO010000011">
    <property type="protein sequence ID" value="NUW45285.1"/>
    <property type="molecule type" value="Genomic_DNA"/>
</dbReference>
<dbReference type="InterPro" id="IPR029063">
    <property type="entry name" value="SAM-dependent_MTases_sf"/>
</dbReference>
<dbReference type="PANTHER" id="PTHR43619">
    <property type="entry name" value="S-ADENOSYL-L-METHIONINE-DEPENDENT METHYLTRANSFERASE YKTD-RELATED"/>
    <property type="match status" value="1"/>
</dbReference>
<accession>A0A7Y6IW62</accession>
<dbReference type="PANTHER" id="PTHR43619:SF2">
    <property type="entry name" value="S-ADENOSYL-L-METHIONINE-DEPENDENT METHYLTRANSFERASES SUPERFAMILY PROTEIN"/>
    <property type="match status" value="1"/>
</dbReference>
<proteinExistence type="predicted"/>
<evidence type="ECO:0000256" key="2">
    <source>
        <dbReference type="ARBA" id="ARBA00022679"/>
    </source>
</evidence>
<dbReference type="PIRSF" id="PIRSF028177">
    <property type="entry name" value="Polyketide_synth_Omtfrase_TcmP"/>
    <property type="match status" value="1"/>
</dbReference>